<dbReference type="OrthoDB" id="9795390at2"/>
<feature type="binding site" evidence="13">
    <location>
        <begin position="126"/>
        <end position="134"/>
    </location>
    <ligand>
        <name>ATP</name>
        <dbReference type="ChEBI" id="CHEBI:30616"/>
    </ligand>
</feature>
<feature type="active site" description="Proton acceptor" evidence="13">
    <location>
        <position position="283"/>
    </location>
</feature>
<keyword evidence="17" id="KW-1185">Reference proteome</keyword>
<keyword evidence="4" id="KW-0997">Cell inner membrane</keyword>
<dbReference type="UniPathway" id="UPA00232"/>
<name>A0A3N1NR08_9GAMM</name>
<evidence type="ECO:0000256" key="5">
    <source>
        <dbReference type="ARBA" id="ARBA00022679"/>
    </source>
</evidence>
<evidence type="ECO:0000256" key="12">
    <source>
        <dbReference type="ARBA" id="ARBA00023136"/>
    </source>
</evidence>
<comment type="caution">
    <text evidence="16">The sequence shown here is derived from an EMBL/GenBank/DDBJ whole genome shotgun (WGS) entry which is preliminary data.</text>
</comment>
<dbReference type="AlphaFoldDB" id="A0A3N1NR08"/>
<keyword evidence="6 13" id="KW-0831">Ubiquinone biosynthesis</keyword>
<dbReference type="GO" id="GO:0006744">
    <property type="term" value="P:ubiquinone biosynthetic process"/>
    <property type="evidence" value="ECO:0007669"/>
    <property type="project" value="UniProtKB-UniPathway"/>
</dbReference>
<dbReference type="RefSeq" id="WP_123639193.1">
    <property type="nucleotide sequence ID" value="NZ_RJUK01000002.1"/>
</dbReference>
<dbReference type="NCBIfam" id="TIGR01982">
    <property type="entry name" value="UbiB"/>
    <property type="match status" value="1"/>
</dbReference>
<feature type="coiled-coil region" evidence="14">
    <location>
        <begin position="470"/>
        <end position="500"/>
    </location>
</feature>
<comment type="similarity">
    <text evidence="2">Belongs to the protein kinase superfamily. ADCK protein kinase family.</text>
</comment>
<comment type="similarity">
    <text evidence="13">Belongs to the ABC1 family. UbiB subfamily.</text>
</comment>
<dbReference type="InterPro" id="IPR050154">
    <property type="entry name" value="UbiB_kinase"/>
</dbReference>
<evidence type="ECO:0000256" key="7">
    <source>
        <dbReference type="ARBA" id="ARBA00022692"/>
    </source>
</evidence>
<dbReference type="Pfam" id="PF03109">
    <property type="entry name" value="ABC1"/>
    <property type="match status" value="1"/>
</dbReference>
<evidence type="ECO:0000313" key="17">
    <source>
        <dbReference type="Proteomes" id="UP000273643"/>
    </source>
</evidence>
<keyword evidence="5 13" id="KW-0808">Transferase</keyword>
<dbReference type="HAMAP" id="MF_00414">
    <property type="entry name" value="UbiB"/>
    <property type="match status" value="1"/>
</dbReference>
<keyword evidence="11 13" id="KW-1133">Transmembrane helix</keyword>
<evidence type="ECO:0000313" key="16">
    <source>
        <dbReference type="EMBL" id="ROQ18593.1"/>
    </source>
</evidence>
<keyword evidence="8 13" id="KW-0547">Nucleotide-binding</keyword>
<dbReference type="PANTHER" id="PTHR10566">
    <property type="entry name" value="CHAPERONE-ACTIVITY OF BC1 COMPLEX CABC1 -RELATED"/>
    <property type="match status" value="1"/>
</dbReference>
<dbReference type="CDD" id="cd13972">
    <property type="entry name" value="UbiB"/>
    <property type="match status" value="1"/>
</dbReference>
<evidence type="ECO:0000256" key="8">
    <source>
        <dbReference type="ARBA" id="ARBA00022741"/>
    </source>
</evidence>
<dbReference type="InterPro" id="IPR004147">
    <property type="entry name" value="ABC1_dom"/>
</dbReference>
<dbReference type="InterPro" id="IPR010232">
    <property type="entry name" value="UbiB"/>
</dbReference>
<dbReference type="GO" id="GO:0005524">
    <property type="term" value="F:ATP binding"/>
    <property type="evidence" value="ECO:0007669"/>
    <property type="project" value="UniProtKB-KW"/>
</dbReference>
<dbReference type="Proteomes" id="UP000273643">
    <property type="component" value="Unassembled WGS sequence"/>
</dbReference>
<proteinExistence type="inferred from homology"/>
<feature type="domain" description="ABC1 atypical kinase-like" evidence="15">
    <location>
        <begin position="89"/>
        <end position="339"/>
    </location>
</feature>
<evidence type="ECO:0000256" key="10">
    <source>
        <dbReference type="ARBA" id="ARBA00022840"/>
    </source>
</evidence>
<keyword evidence="7 13" id="KW-0812">Transmembrane</keyword>
<keyword evidence="3 13" id="KW-1003">Cell membrane</keyword>
<evidence type="ECO:0000256" key="6">
    <source>
        <dbReference type="ARBA" id="ARBA00022688"/>
    </source>
</evidence>
<dbReference type="GO" id="GO:0005886">
    <property type="term" value="C:plasma membrane"/>
    <property type="evidence" value="ECO:0007669"/>
    <property type="project" value="UniProtKB-UniRule"/>
</dbReference>
<dbReference type="SUPFAM" id="SSF56112">
    <property type="entry name" value="Protein kinase-like (PK-like)"/>
    <property type="match status" value="1"/>
</dbReference>
<keyword evidence="12 13" id="KW-0472">Membrane</keyword>
<feature type="binding site" evidence="13">
    <location>
        <position position="148"/>
    </location>
    <ligand>
        <name>ATP</name>
        <dbReference type="ChEBI" id="CHEBI:30616"/>
    </ligand>
</feature>
<evidence type="ECO:0000256" key="14">
    <source>
        <dbReference type="SAM" id="Coils"/>
    </source>
</evidence>
<organism evidence="16 17">
    <name type="scientific">Marinimicrobium koreense</name>
    <dbReference type="NCBI Taxonomy" id="306545"/>
    <lineage>
        <taxon>Bacteria</taxon>
        <taxon>Pseudomonadati</taxon>
        <taxon>Pseudomonadota</taxon>
        <taxon>Gammaproteobacteria</taxon>
        <taxon>Cellvibrionales</taxon>
        <taxon>Cellvibrionaceae</taxon>
        <taxon>Marinimicrobium</taxon>
    </lineage>
</organism>
<evidence type="ECO:0000259" key="15">
    <source>
        <dbReference type="Pfam" id="PF03109"/>
    </source>
</evidence>
<sequence length="554" mass="64202">MLVVLRRLLTISFVIWRYRLDLLIPPGQLPWYVRLFLLPCKLKPAGKMTRGERLRRALEDLGPIFIKFGQLLSTRPDLVPPDMMDDLNRLQDKVPPFDKSEFRALVERGLGESVDTVFASYEQEPLASASVAQVHGATLHNGQRVVIKIVRPGIERIIEQDVRLLMMIARLVERYSIDGKRLHPVDVVRDYRNTIFDELDLQREAANASQLRRNFDGSALLYVPEIYWDYTRNNVLVMERIHGIPVTHIDELHAQGTDMKALAERGVEIFFKQVFEHNFFHADMHPGNIFVATENPEYPKYIAVDMAIVGSLTREDQYYLARNLLAMFRRDYRQVAELHVQSGWVPEGTRVEELEAAVRTVCEPIFEKPLKDISFGHLLMSLFRTARRFDMEVQPQLVLLQKTLLNIEGLGRQLYPDLDLWVTAHPFLERWLKDRFHPKALWGQFQRYAPEWMEKFPQVPELIFGGLQQLQSLSKVSHHLEAQTQELQRQQQNRRRGRRRTVIATLALIGSGITAWPHLGGPLTAWAERIDWGQIPPESWALLTLGLAVLILRK</sequence>
<gene>
    <name evidence="13" type="primary">ubiB</name>
    <name evidence="16" type="ORF">EDC38_2821</name>
</gene>
<dbReference type="InterPro" id="IPR045308">
    <property type="entry name" value="UbiB_bact"/>
</dbReference>
<comment type="pathway">
    <text evidence="1 13">Cofactor biosynthesis; ubiquinone biosynthesis [regulation].</text>
</comment>
<comment type="function">
    <text evidence="13">Is probably a protein kinase regulator of UbiI activity which is involved in aerobic coenzyme Q (ubiquinone) biosynthesis.</text>
</comment>
<keyword evidence="10 13" id="KW-0067">ATP-binding</keyword>
<dbReference type="GO" id="GO:0010795">
    <property type="term" value="P:regulation of ubiquinone biosynthetic process"/>
    <property type="evidence" value="ECO:0007669"/>
    <property type="project" value="UniProtKB-UniRule"/>
</dbReference>
<evidence type="ECO:0000256" key="2">
    <source>
        <dbReference type="ARBA" id="ARBA00009670"/>
    </source>
</evidence>
<dbReference type="NCBIfam" id="NF003404">
    <property type="entry name" value="PRK04750.1"/>
    <property type="match status" value="1"/>
</dbReference>
<protein>
    <recommendedName>
        <fullName evidence="13">Probable protein kinase UbiB</fullName>
        <ecNumber evidence="13">2.7.-.-</ecNumber>
    </recommendedName>
    <alternativeName>
        <fullName evidence="13">Ubiquinone biosynthesis protein UbiB</fullName>
    </alternativeName>
</protein>
<keyword evidence="9 13" id="KW-0418">Kinase</keyword>
<evidence type="ECO:0000256" key="13">
    <source>
        <dbReference type="HAMAP-Rule" id="MF_00414"/>
    </source>
</evidence>
<reference evidence="16 17" key="1">
    <citation type="submission" date="2018-11" db="EMBL/GenBank/DDBJ databases">
        <title>Genomic Encyclopedia of Type Strains, Phase IV (KMG-IV): sequencing the most valuable type-strain genomes for metagenomic binning, comparative biology and taxonomic classification.</title>
        <authorList>
            <person name="Goeker M."/>
        </authorList>
    </citation>
    <scope>NUCLEOTIDE SEQUENCE [LARGE SCALE GENOMIC DNA]</scope>
    <source>
        <strain evidence="16 17">DSM 16974</strain>
    </source>
</reference>
<dbReference type="EC" id="2.7.-.-" evidence="13"/>
<dbReference type="InterPro" id="IPR011009">
    <property type="entry name" value="Kinase-like_dom_sf"/>
</dbReference>
<evidence type="ECO:0000256" key="11">
    <source>
        <dbReference type="ARBA" id="ARBA00022989"/>
    </source>
</evidence>
<dbReference type="GO" id="GO:0004672">
    <property type="term" value="F:protein kinase activity"/>
    <property type="evidence" value="ECO:0007669"/>
    <property type="project" value="UniProtKB-UniRule"/>
</dbReference>
<keyword evidence="14" id="KW-0175">Coiled coil</keyword>
<evidence type="ECO:0000256" key="3">
    <source>
        <dbReference type="ARBA" id="ARBA00022475"/>
    </source>
</evidence>
<evidence type="ECO:0000256" key="1">
    <source>
        <dbReference type="ARBA" id="ARBA00005020"/>
    </source>
</evidence>
<dbReference type="EMBL" id="RJUK01000002">
    <property type="protein sequence ID" value="ROQ18593.1"/>
    <property type="molecule type" value="Genomic_DNA"/>
</dbReference>
<evidence type="ECO:0000256" key="9">
    <source>
        <dbReference type="ARBA" id="ARBA00022777"/>
    </source>
</evidence>
<accession>A0A3N1NR08</accession>
<evidence type="ECO:0000256" key="4">
    <source>
        <dbReference type="ARBA" id="ARBA00022519"/>
    </source>
</evidence>
<dbReference type="PANTHER" id="PTHR10566:SF113">
    <property type="entry name" value="PROTEIN ACTIVITY OF BC1 COMPLEX KINASE 7, CHLOROPLASTIC"/>
    <property type="match status" value="1"/>
</dbReference>